<dbReference type="EMBL" id="JAGKHQ010000016">
    <property type="protein sequence ID" value="KAG7493443.1"/>
    <property type="molecule type" value="Genomic_DNA"/>
</dbReference>
<sequence length="153" mass="17420">MTDDRLRCRPLCVQLIDLLVMPWGSSSWTAHLYVTQYKQLTAVNSIHTVAFKNLVLSSGGRAPSLVMGSRSSDRLLELVCRRVEFALDNLRKPLPDESLLYAPATPWSRLDTTLAFITNLETVCRDRGRLMLECQKGHLTKEWFVLSLPPLNY</sequence>
<protein>
    <submittedName>
        <fullName evidence="1">Uncharacterized protein</fullName>
    </submittedName>
</protein>
<proteinExistence type="predicted"/>
<comment type="caution">
    <text evidence="1">The sequence shown here is derived from an EMBL/GenBank/DDBJ whole genome shotgun (WGS) entry which is preliminary data.</text>
</comment>
<keyword evidence="2" id="KW-1185">Reference proteome</keyword>
<dbReference type="Proteomes" id="UP000693946">
    <property type="component" value="Linkage Group LG4"/>
</dbReference>
<organism evidence="1 2">
    <name type="scientific">Solea senegalensis</name>
    <name type="common">Senegalese sole</name>
    <dbReference type="NCBI Taxonomy" id="28829"/>
    <lineage>
        <taxon>Eukaryota</taxon>
        <taxon>Metazoa</taxon>
        <taxon>Chordata</taxon>
        <taxon>Craniata</taxon>
        <taxon>Vertebrata</taxon>
        <taxon>Euteleostomi</taxon>
        <taxon>Actinopterygii</taxon>
        <taxon>Neopterygii</taxon>
        <taxon>Teleostei</taxon>
        <taxon>Neoteleostei</taxon>
        <taxon>Acanthomorphata</taxon>
        <taxon>Carangaria</taxon>
        <taxon>Pleuronectiformes</taxon>
        <taxon>Pleuronectoidei</taxon>
        <taxon>Soleidae</taxon>
        <taxon>Solea</taxon>
    </lineage>
</organism>
<reference evidence="1 2" key="1">
    <citation type="journal article" date="2021" name="Sci. Rep.">
        <title>Chromosome anchoring in Senegalese sole (Solea senegalensis) reveals sex-associated markers and genome rearrangements in flatfish.</title>
        <authorList>
            <person name="Guerrero-Cozar I."/>
            <person name="Gomez-Garrido J."/>
            <person name="Berbel C."/>
            <person name="Martinez-Blanch J.F."/>
            <person name="Alioto T."/>
            <person name="Claros M.G."/>
            <person name="Gagnaire P.A."/>
            <person name="Manchado M."/>
        </authorList>
    </citation>
    <scope>NUCLEOTIDE SEQUENCE [LARGE SCALE GENOMIC DNA]</scope>
    <source>
        <strain evidence="1">Sse05_10M</strain>
    </source>
</reference>
<dbReference type="AlphaFoldDB" id="A0AAV6QK85"/>
<accession>A0AAV6QK85</accession>
<evidence type="ECO:0000313" key="1">
    <source>
        <dbReference type="EMBL" id="KAG7493443.1"/>
    </source>
</evidence>
<name>A0AAV6QK85_SOLSE</name>
<gene>
    <name evidence="1" type="ORF">JOB18_009143</name>
</gene>
<evidence type="ECO:0000313" key="2">
    <source>
        <dbReference type="Proteomes" id="UP000693946"/>
    </source>
</evidence>